<comment type="caution">
    <text evidence="1">The sequence shown here is derived from an EMBL/GenBank/DDBJ whole genome shotgun (WGS) entry which is preliminary data.</text>
</comment>
<name>A0ABN1QSP4_9ACTN</name>
<dbReference type="Proteomes" id="UP001501578">
    <property type="component" value="Unassembled WGS sequence"/>
</dbReference>
<evidence type="ECO:0000313" key="2">
    <source>
        <dbReference type="Proteomes" id="UP001501578"/>
    </source>
</evidence>
<evidence type="ECO:0000313" key="1">
    <source>
        <dbReference type="EMBL" id="GAA0946795.1"/>
    </source>
</evidence>
<dbReference type="RefSeq" id="WP_343953764.1">
    <property type="nucleotide sequence ID" value="NZ_BAAAHQ010000040.1"/>
</dbReference>
<sequence>MCASIPALPSVGEQAAFFVRSDAAPLPHDEPGHVVEHTFYATEGIPLDERLLPTDERRRIHPARLAPGVTVAADGRLVGIPRTAGTYPAPVRLCLGDACEEQTITLVVYRNVPWEPRNLTFPGRVGVLLDGEIAVNGGPAGVLPTFTVTDHDAVPEGIAVGPDGRVGGTPVRPGVSEIPVRICLAGNCAGAVVKVIVI</sequence>
<dbReference type="EMBL" id="BAAAHQ010000040">
    <property type="protein sequence ID" value="GAA0946795.1"/>
    <property type="molecule type" value="Genomic_DNA"/>
</dbReference>
<accession>A0ABN1QSP4</accession>
<keyword evidence="2" id="KW-1185">Reference proteome</keyword>
<gene>
    <name evidence="1" type="ORF">GCM10009560_62810</name>
</gene>
<reference evidence="1 2" key="1">
    <citation type="journal article" date="2019" name="Int. J. Syst. Evol. Microbiol.">
        <title>The Global Catalogue of Microorganisms (GCM) 10K type strain sequencing project: providing services to taxonomists for standard genome sequencing and annotation.</title>
        <authorList>
            <consortium name="The Broad Institute Genomics Platform"/>
            <consortium name="The Broad Institute Genome Sequencing Center for Infectious Disease"/>
            <person name="Wu L."/>
            <person name="Ma J."/>
        </authorList>
    </citation>
    <scope>NUCLEOTIDE SEQUENCE [LARGE SCALE GENOMIC DNA]</scope>
    <source>
        <strain evidence="1 2">JCM 11136</strain>
    </source>
</reference>
<organism evidence="1 2">
    <name type="scientific">Nonomuraea longicatena</name>
    <dbReference type="NCBI Taxonomy" id="83682"/>
    <lineage>
        <taxon>Bacteria</taxon>
        <taxon>Bacillati</taxon>
        <taxon>Actinomycetota</taxon>
        <taxon>Actinomycetes</taxon>
        <taxon>Streptosporangiales</taxon>
        <taxon>Streptosporangiaceae</taxon>
        <taxon>Nonomuraea</taxon>
    </lineage>
</organism>
<protein>
    <submittedName>
        <fullName evidence="1">Uncharacterized protein</fullName>
    </submittedName>
</protein>
<proteinExistence type="predicted"/>